<dbReference type="Proteomes" id="UP001281410">
    <property type="component" value="Unassembled WGS sequence"/>
</dbReference>
<keyword evidence="2" id="KW-1185">Reference proteome</keyword>
<sequence>MSDVVKNIKSRGRLLYSWNIKKKEGASSGYCEEKRRYQGGWLMGVLGEVVAEAQCAFIPGRLISDNMIVSFECLYRIKCRKRKVGSMTIKLDMSKAYDLVE</sequence>
<dbReference type="AlphaFoldDB" id="A0AAE0EJN9"/>
<dbReference type="EMBL" id="JANJYJ010000001">
    <property type="protein sequence ID" value="KAK3230544.1"/>
    <property type="molecule type" value="Genomic_DNA"/>
</dbReference>
<reference evidence="1" key="1">
    <citation type="journal article" date="2023" name="Plant J.">
        <title>Genome sequences and population genomics provide insights into the demographic history, inbreeding, and mutation load of two 'living fossil' tree species of Dipteronia.</title>
        <authorList>
            <person name="Feng Y."/>
            <person name="Comes H.P."/>
            <person name="Chen J."/>
            <person name="Zhu S."/>
            <person name="Lu R."/>
            <person name="Zhang X."/>
            <person name="Li P."/>
            <person name="Qiu J."/>
            <person name="Olsen K.M."/>
            <person name="Qiu Y."/>
        </authorList>
    </citation>
    <scope>NUCLEOTIDE SEQUENCE</scope>
    <source>
        <strain evidence="1">NBL</strain>
    </source>
</reference>
<accession>A0AAE0EJN9</accession>
<protein>
    <recommendedName>
        <fullName evidence="3">Reverse transcriptase domain-containing protein</fullName>
    </recommendedName>
</protein>
<gene>
    <name evidence="1" type="ORF">Dsin_002425</name>
</gene>
<organism evidence="1 2">
    <name type="scientific">Dipteronia sinensis</name>
    <dbReference type="NCBI Taxonomy" id="43782"/>
    <lineage>
        <taxon>Eukaryota</taxon>
        <taxon>Viridiplantae</taxon>
        <taxon>Streptophyta</taxon>
        <taxon>Embryophyta</taxon>
        <taxon>Tracheophyta</taxon>
        <taxon>Spermatophyta</taxon>
        <taxon>Magnoliopsida</taxon>
        <taxon>eudicotyledons</taxon>
        <taxon>Gunneridae</taxon>
        <taxon>Pentapetalae</taxon>
        <taxon>rosids</taxon>
        <taxon>malvids</taxon>
        <taxon>Sapindales</taxon>
        <taxon>Sapindaceae</taxon>
        <taxon>Hippocastanoideae</taxon>
        <taxon>Acereae</taxon>
        <taxon>Dipteronia</taxon>
    </lineage>
</organism>
<name>A0AAE0EJN9_9ROSI</name>
<comment type="caution">
    <text evidence="1">The sequence shown here is derived from an EMBL/GenBank/DDBJ whole genome shotgun (WGS) entry which is preliminary data.</text>
</comment>
<evidence type="ECO:0000313" key="1">
    <source>
        <dbReference type="EMBL" id="KAK3230544.1"/>
    </source>
</evidence>
<proteinExistence type="predicted"/>
<evidence type="ECO:0008006" key="3">
    <source>
        <dbReference type="Google" id="ProtNLM"/>
    </source>
</evidence>
<evidence type="ECO:0000313" key="2">
    <source>
        <dbReference type="Proteomes" id="UP001281410"/>
    </source>
</evidence>